<dbReference type="GO" id="GO:0000139">
    <property type="term" value="C:Golgi membrane"/>
    <property type="evidence" value="ECO:0007669"/>
    <property type="project" value="UniProtKB-SubCell"/>
</dbReference>
<keyword evidence="8 11" id="KW-0333">Golgi apparatus</keyword>
<dbReference type="InterPro" id="IPR002659">
    <property type="entry name" value="Glyco_trans_31"/>
</dbReference>
<dbReference type="FunFam" id="3.90.550.50:FF:000001">
    <property type="entry name" value="Hexosyltransferase"/>
    <property type="match status" value="1"/>
</dbReference>
<evidence type="ECO:0000256" key="8">
    <source>
        <dbReference type="ARBA" id="ARBA00023034"/>
    </source>
</evidence>
<name>A0A4U5NSX7_STECR</name>
<accession>A0A4U5NSX7</accession>
<dbReference type="AlphaFoldDB" id="A0A4U5NSX7"/>
<dbReference type="EC" id="2.4.1.-" evidence="11"/>
<keyword evidence="13" id="KW-1185">Reference proteome</keyword>
<keyword evidence="5" id="KW-0812">Transmembrane</keyword>
<organism evidence="12 13">
    <name type="scientific">Steinernema carpocapsae</name>
    <name type="common">Entomopathogenic nematode</name>
    <dbReference type="NCBI Taxonomy" id="34508"/>
    <lineage>
        <taxon>Eukaryota</taxon>
        <taxon>Metazoa</taxon>
        <taxon>Ecdysozoa</taxon>
        <taxon>Nematoda</taxon>
        <taxon>Chromadorea</taxon>
        <taxon>Rhabditida</taxon>
        <taxon>Tylenchina</taxon>
        <taxon>Panagrolaimomorpha</taxon>
        <taxon>Strongyloidoidea</taxon>
        <taxon>Steinernematidae</taxon>
        <taxon>Steinernema</taxon>
    </lineage>
</organism>
<dbReference type="GO" id="GO:0006493">
    <property type="term" value="P:protein O-linked glycosylation"/>
    <property type="evidence" value="ECO:0007669"/>
    <property type="project" value="TreeGrafter"/>
</dbReference>
<dbReference type="PANTHER" id="PTHR11214">
    <property type="entry name" value="BETA-1,3-N-ACETYLGLUCOSAMINYLTRANSFERASE"/>
    <property type="match status" value="1"/>
</dbReference>
<evidence type="ECO:0000256" key="11">
    <source>
        <dbReference type="RuleBase" id="RU363063"/>
    </source>
</evidence>
<dbReference type="EMBL" id="AZBU02000003">
    <property type="protein sequence ID" value="TKR86627.1"/>
    <property type="molecule type" value="Genomic_DNA"/>
</dbReference>
<dbReference type="STRING" id="34508.A0A4U5NSX7"/>
<evidence type="ECO:0000313" key="12">
    <source>
        <dbReference type="EMBL" id="TKR86627.1"/>
    </source>
</evidence>
<keyword evidence="10" id="KW-0325">Glycoprotein</keyword>
<comment type="similarity">
    <text evidence="2 11">Belongs to the glycosyltransferase 31 family.</text>
</comment>
<evidence type="ECO:0000256" key="6">
    <source>
        <dbReference type="ARBA" id="ARBA00022968"/>
    </source>
</evidence>
<evidence type="ECO:0000256" key="9">
    <source>
        <dbReference type="ARBA" id="ARBA00023136"/>
    </source>
</evidence>
<evidence type="ECO:0000256" key="2">
    <source>
        <dbReference type="ARBA" id="ARBA00008661"/>
    </source>
</evidence>
<proteinExistence type="inferred from homology"/>
<comment type="subcellular location">
    <subcellularLocation>
        <location evidence="1 11">Golgi apparatus membrane</location>
        <topology evidence="1 11">Single-pass type II membrane protein</topology>
    </subcellularLocation>
</comment>
<evidence type="ECO:0000256" key="7">
    <source>
        <dbReference type="ARBA" id="ARBA00022989"/>
    </source>
</evidence>
<evidence type="ECO:0000256" key="10">
    <source>
        <dbReference type="ARBA" id="ARBA00023180"/>
    </source>
</evidence>
<keyword evidence="6" id="KW-0735">Signal-anchor</keyword>
<reference evidence="12 13" key="2">
    <citation type="journal article" date="2019" name="G3 (Bethesda)">
        <title>Hybrid Assembly of the Genome of the Entomopathogenic Nematode Steinernema carpocapsae Identifies the X-Chromosome.</title>
        <authorList>
            <person name="Serra L."/>
            <person name="Macchietto M."/>
            <person name="Macias-Munoz A."/>
            <person name="McGill C.J."/>
            <person name="Rodriguez I.M."/>
            <person name="Rodriguez B."/>
            <person name="Murad R."/>
            <person name="Mortazavi A."/>
        </authorList>
    </citation>
    <scope>NUCLEOTIDE SEQUENCE [LARGE SCALE GENOMIC DNA]</scope>
    <source>
        <strain evidence="12 13">ALL</strain>
    </source>
</reference>
<keyword evidence="4" id="KW-0808">Transferase</keyword>
<gene>
    <name evidence="12" type="ORF">L596_011181</name>
</gene>
<evidence type="ECO:0000256" key="3">
    <source>
        <dbReference type="ARBA" id="ARBA00022676"/>
    </source>
</evidence>
<dbReference type="OrthoDB" id="6355886at2759"/>
<dbReference type="PANTHER" id="PTHR11214:SF378">
    <property type="entry name" value="BETA-1,3-GALACTOSYLTRANSFERASE 4"/>
    <property type="match status" value="1"/>
</dbReference>
<dbReference type="Gene3D" id="3.90.550.50">
    <property type="match status" value="1"/>
</dbReference>
<reference evidence="12 13" key="1">
    <citation type="journal article" date="2015" name="Genome Biol.">
        <title>Comparative genomics of Steinernema reveals deeply conserved gene regulatory networks.</title>
        <authorList>
            <person name="Dillman A.R."/>
            <person name="Macchietto M."/>
            <person name="Porter C.F."/>
            <person name="Rogers A."/>
            <person name="Williams B."/>
            <person name="Antoshechkin I."/>
            <person name="Lee M.M."/>
            <person name="Goodwin Z."/>
            <person name="Lu X."/>
            <person name="Lewis E.E."/>
            <person name="Goodrich-Blair H."/>
            <person name="Stock S.P."/>
            <person name="Adams B.J."/>
            <person name="Sternberg P.W."/>
            <person name="Mortazavi A."/>
        </authorList>
    </citation>
    <scope>NUCLEOTIDE SEQUENCE [LARGE SCALE GENOMIC DNA]</scope>
    <source>
        <strain evidence="12 13">ALL</strain>
    </source>
</reference>
<keyword evidence="7" id="KW-1133">Transmembrane helix</keyword>
<sequence length="341" mass="39478">MKPASLRGKFLKALKRLWLPLSILLLFFLVLTRCYWKTLLQNALDTTLKFSGLWYTPLKFHANFSDVQYGYLLLSEPAVDRCCNKTLFVFIPSRPSSFNQRQAIRLTWAHPDRTTHASFFFIVGNPEDDNVSKILEAESRTHGDLIINDIVDSYRNLSLKIYAGLDWYNRFCSEVPFALKIDDDSVLNVDRLVYFANREFEQQSNKTLFGITWKGTAVVRNKNSTWYVSRETYKPRIYPTYCNGPAYMMTSEAAKAIVEKAAEFPFLHVEDAFYTGILANAADVRRVDKKGIFWWKDVIRATSCDSNGVPRLATMYSYPTPEALYKAYFRLQRVKCIADKQ</sequence>
<evidence type="ECO:0000256" key="1">
    <source>
        <dbReference type="ARBA" id="ARBA00004323"/>
    </source>
</evidence>
<protein>
    <recommendedName>
        <fullName evidence="11">Hexosyltransferase</fullName>
        <ecNumber evidence="11">2.4.1.-</ecNumber>
    </recommendedName>
</protein>
<comment type="caution">
    <text evidence="12">The sequence shown here is derived from an EMBL/GenBank/DDBJ whole genome shotgun (WGS) entry which is preliminary data.</text>
</comment>
<dbReference type="Proteomes" id="UP000298663">
    <property type="component" value="Unassembled WGS sequence"/>
</dbReference>
<dbReference type="GO" id="GO:0016758">
    <property type="term" value="F:hexosyltransferase activity"/>
    <property type="evidence" value="ECO:0007669"/>
    <property type="project" value="InterPro"/>
</dbReference>
<keyword evidence="9" id="KW-0472">Membrane</keyword>
<keyword evidence="3 11" id="KW-0328">Glycosyltransferase</keyword>
<evidence type="ECO:0000256" key="4">
    <source>
        <dbReference type="ARBA" id="ARBA00022679"/>
    </source>
</evidence>
<evidence type="ECO:0000313" key="13">
    <source>
        <dbReference type="Proteomes" id="UP000298663"/>
    </source>
</evidence>
<dbReference type="Pfam" id="PF01762">
    <property type="entry name" value="Galactosyl_T"/>
    <property type="match status" value="1"/>
</dbReference>
<evidence type="ECO:0000256" key="5">
    <source>
        <dbReference type="ARBA" id="ARBA00022692"/>
    </source>
</evidence>